<accession>A0A177AGA2</accession>
<feature type="transmembrane region" description="Helical" evidence="8">
    <location>
        <begin position="422"/>
        <end position="441"/>
    </location>
</feature>
<feature type="region of interest" description="Disordered" evidence="7">
    <location>
        <begin position="201"/>
        <end position="222"/>
    </location>
</feature>
<dbReference type="InterPro" id="IPR035952">
    <property type="entry name" value="Rhomboid-like_sf"/>
</dbReference>
<dbReference type="InterPro" id="IPR050925">
    <property type="entry name" value="Rhomboid_protease_S54"/>
</dbReference>
<evidence type="ECO:0000256" key="5">
    <source>
        <dbReference type="ARBA" id="ARBA00022989"/>
    </source>
</evidence>
<feature type="compositionally biased region" description="Polar residues" evidence="7">
    <location>
        <begin position="213"/>
        <end position="222"/>
    </location>
</feature>
<evidence type="ECO:0000256" key="7">
    <source>
        <dbReference type="SAM" id="MobiDB-lite"/>
    </source>
</evidence>
<comment type="subcellular location">
    <subcellularLocation>
        <location evidence="1">Membrane</location>
        <topology evidence="1">Multi-pass membrane protein</topology>
    </subcellularLocation>
</comment>
<evidence type="ECO:0000256" key="4">
    <source>
        <dbReference type="ARBA" id="ARBA00022801"/>
    </source>
</evidence>
<dbReference type="eggNOG" id="KOG2980">
    <property type="taxonomic scope" value="Eukaryota"/>
</dbReference>
<keyword evidence="6 8" id="KW-0472">Membrane</keyword>
<proteinExistence type="inferred from homology"/>
<dbReference type="Gene3D" id="1.20.1540.10">
    <property type="entry name" value="Rhomboid-like"/>
    <property type="match status" value="1"/>
</dbReference>
<organism evidence="10">
    <name type="scientific">Pseudogymnoascus destructans</name>
    <dbReference type="NCBI Taxonomy" id="655981"/>
    <lineage>
        <taxon>Eukaryota</taxon>
        <taxon>Fungi</taxon>
        <taxon>Dikarya</taxon>
        <taxon>Ascomycota</taxon>
        <taxon>Pezizomycotina</taxon>
        <taxon>Leotiomycetes</taxon>
        <taxon>Thelebolales</taxon>
        <taxon>Thelebolaceae</taxon>
        <taxon>Pseudogymnoascus</taxon>
    </lineage>
</organism>
<evidence type="ECO:0000256" key="1">
    <source>
        <dbReference type="ARBA" id="ARBA00004141"/>
    </source>
</evidence>
<feature type="transmembrane region" description="Helical" evidence="8">
    <location>
        <begin position="305"/>
        <end position="327"/>
    </location>
</feature>
<evidence type="ECO:0000259" key="9">
    <source>
        <dbReference type="Pfam" id="PF01694"/>
    </source>
</evidence>
<dbReference type="AlphaFoldDB" id="A0A177AGA2"/>
<keyword evidence="4" id="KW-0378">Hydrolase</keyword>
<keyword evidence="5 8" id="KW-1133">Transmembrane helix</keyword>
<comment type="similarity">
    <text evidence="2">Belongs to the peptidase S54 family.</text>
</comment>
<keyword evidence="3 8" id="KW-0812">Transmembrane</keyword>
<name>A0A177AGA2_9PEZI</name>
<dbReference type="PANTHER" id="PTHR43731">
    <property type="entry name" value="RHOMBOID PROTEASE"/>
    <property type="match status" value="1"/>
</dbReference>
<dbReference type="VEuPathDB" id="FungiDB:GMDG_03908"/>
<sequence>MIISGPTVSRALCKRPRPLHLRQVLGGFVANLKSATRPYAGTAVASSLRRSHRDVAASSTSTHLGLYTRLTPGKPGLQSRWQERAYATAGPKIITKFEELPRTYTDLDGLAYYARPLAKKEVAALFGREVDPVIADKVLRVLQGRRVAGTLADPSLPRPHPQMDKVMKVTALKWLRRNIVVNERQSAGRRAETELAAMGEDVSAPGEGGKGYNPQSKNTPTNKSVLDAVREAKKKEWEEKIAKRDALRAKQMAEMGEKSGGLVTHDDRGVELRRPGENELLKHYTALASKVVPDAPPDYTTFQRLWPSALVTLAVIAGCVVYSGSYVPPAAADRMFKDVPPSVVTIGSIIAFNAFILLAWHHPPAWRVLNKYFLSVPGYPRALAVLGNAFSHQSFKHLAINMMMIFVMGTQLHDMIGRGNFLALYFGSAVTGSFASLVFHVMTKRFHVSSLGASGALNGVVAATLYLNWGNSMRLFGILPPEPYSGPTGAWWLAAWIAYEVWSLKRNKFQPSQYDHLAHLGGAFGGLAAVEAIKLRVRYREVQRRRLVGSTRGGPAKGW</sequence>
<evidence type="ECO:0000256" key="3">
    <source>
        <dbReference type="ARBA" id="ARBA00022692"/>
    </source>
</evidence>
<dbReference type="SUPFAM" id="SSF144091">
    <property type="entry name" value="Rhomboid-like"/>
    <property type="match status" value="1"/>
</dbReference>
<dbReference type="Pfam" id="PF01694">
    <property type="entry name" value="Rhomboid"/>
    <property type="match status" value="1"/>
</dbReference>
<dbReference type="GO" id="GO:0004252">
    <property type="term" value="F:serine-type endopeptidase activity"/>
    <property type="evidence" value="ECO:0007669"/>
    <property type="project" value="InterPro"/>
</dbReference>
<protein>
    <recommendedName>
        <fullName evidence="9">Peptidase S54 rhomboid domain-containing protein</fullName>
    </recommendedName>
</protein>
<dbReference type="InterPro" id="IPR022764">
    <property type="entry name" value="Peptidase_S54_rhomboid_dom"/>
</dbReference>
<evidence type="ECO:0000313" key="10">
    <source>
        <dbReference type="EMBL" id="OAF61159.1"/>
    </source>
</evidence>
<dbReference type="Proteomes" id="UP000077154">
    <property type="component" value="Unassembled WGS sequence"/>
</dbReference>
<feature type="domain" description="Peptidase S54 rhomboid" evidence="9">
    <location>
        <begin position="387"/>
        <end position="529"/>
    </location>
</feature>
<evidence type="ECO:0000256" key="6">
    <source>
        <dbReference type="ARBA" id="ARBA00023136"/>
    </source>
</evidence>
<reference evidence="10" key="1">
    <citation type="submission" date="2016-03" db="EMBL/GenBank/DDBJ databases">
        <title>Updated assembly of Pseudogymnoascus destructans, the fungus causing white-nose syndrome of bats.</title>
        <authorList>
            <person name="Palmer J.M."/>
            <person name="Drees K.P."/>
            <person name="Foster J.T."/>
            <person name="Lindner D.L."/>
        </authorList>
    </citation>
    <scope>NUCLEOTIDE SEQUENCE [LARGE SCALE GENOMIC DNA]</scope>
    <source>
        <strain evidence="10">20631-21</strain>
    </source>
</reference>
<dbReference type="GeneID" id="36285820"/>
<gene>
    <name evidence="10" type="ORF">VC83_02741</name>
</gene>
<dbReference type="GO" id="GO:0006465">
    <property type="term" value="P:signal peptide processing"/>
    <property type="evidence" value="ECO:0007669"/>
    <property type="project" value="TreeGrafter"/>
</dbReference>
<evidence type="ECO:0000256" key="2">
    <source>
        <dbReference type="ARBA" id="ARBA00009045"/>
    </source>
</evidence>
<dbReference type="OrthoDB" id="10260614at2759"/>
<feature type="transmembrane region" description="Helical" evidence="8">
    <location>
        <begin position="339"/>
        <end position="360"/>
    </location>
</feature>
<dbReference type="EMBL" id="KV441390">
    <property type="protein sequence ID" value="OAF61159.1"/>
    <property type="molecule type" value="Genomic_DNA"/>
</dbReference>
<dbReference type="GO" id="GO:0016020">
    <property type="term" value="C:membrane"/>
    <property type="evidence" value="ECO:0007669"/>
    <property type="project" value="UniProtKB-SubCell"/>
</dbReference>
<feature type="transmembrane region" description="Helical" evidence="8">
    <location>
        <begin position="448"/>
        <end position="469"/>
    </location>
</feature>
<dbReference type="PANTHER" id="PTHR43731:SF14">
    <property type="entry name" value="PRESENILIN-ASSOCIATED RHOMBOID-LIKE PROTEIN, MITOCHONDRIAL"/>
    <property type="match status" value="1"/>
</dbReference>
<dbReference type="RefSeq" id="XP_024326436.1">
    <property type="nucleotide sequence ID" value="XM_024466397.1"/>
</dbReference>
<evidence type="ECO:0000256" key="8">
    <source>
        <dbReference type="SAM" id="Phobius"/>
    </source>
</evidence>